<dbReference type="InterPro" id="IPR051954">
    <property type="entry name" value="tRNA_methyltransferase_THADA"/>
</dbReference>
<evidence type="ECO:0000313" key="4">
    <source>
        <dbReference type="EMBL" id="KAL1138857.1"/>
    </source>
</evidence>
<dbReference type="Proteomes" id="UP001558652">
    <property type="component" value="Unassembled WGS sequence"/>
</dbReference>
<evidence type="ECO:0000259" key="2">
    <source>
        <dbReference type="Pfam" id="PF10350"/>
    </source>
</evidence>
<evidence type="ECO:0000259" key="3">
    <source>
        <dbReference type="Pfam" id="PF25150"/>
    </source>
</evidence>
<dbReference type="SUPFAM" id="SSF48371">
    <property type="entry name" value="ARM repeat"/>
    <property type="match status" value="1"/>
</dbReference>
<comment type="caution">
    <text evidence="4">The sequence shown here is derived from an EMBL/GenBank/DDBJ whole genome shotgun (WGS) entry which is preliminary data.</text>
</comment>
<dbReference type="EMBL" id="JBFDAA010000003">
    <property type="protein sequence ID" value="KAL1138857.1"/>
    <property type="molecule type" value="Genomic_DNA"/>
</dbReference>
<name>A0ABD0YSD2_9HEMI</name>
<protein>
    <submittedName>
        <fullName evidence="4">Uncharacterized protein</fullName>
    </submittedName>
</protein>
<keyword evidence="5" id="KW-1185">Reference proteome</keyword>
<dbReference type="InterPro" id="IPR019442">
    <property type="entry name" value="THADA/TRM732_DUF2428"/>
</dbReference>
<evidence type="ECO:0000313" key="5">
    <source>
        <dbReference type="Proteomes" id="UP001558652"/>
    </source>
</evidence>
<dbReference type="InterPro" id="IPR056843">
    <property type="entry name" value="THADA-like_TPR"/>
</dbReference>
<accession>A0ABD0YSD2</accession>
<proteinExistence type="inferred from homology"/>
<gene>
    <name evidence="4" type="ORF">AAG570_008919</name>
</gene>
<dbReference type="Pfam" id="PF25150">
    <property type="entry name" value="TPR_Trm732"/>
    <property type="match status" value="1"/>
</dbReference>
<evidence type="ECO:0000256" key="1">
    <source>
        <dbReference type="ARBA" id="ARBA00010409"/>
    </source>
</evidence>
<organism evidence="4 5">
    <name type="scientific">Ranatra chinensis</name>
    <dbReference type="NCBI Taxonomy" id="642074"/>
    <lineage>
        <taxon>Eukaryota</taxon>
        <taxon>Metazoa</taxon>
        <taxon>Ecdysozoa</taxon>
        <taxon>Arthropoda</taxon>
        <taxon>Hexapoda</taxon>
        <taxon>Insecta</taxon>
        <taxon>Pterygota</taxon>
        <taxon>Neoptera</taxon>
        <taxon>Paraneoptera</taxon>
        <taxon>Hemiptera</taxon>
        <taxon>Heteroptera</taxon>
        <taxon>Panheteroptera</taxon>
        <taxon>Nepomorpha</taxon>
        <taxon>Nepidae</taxon>
        <taxon>Ranatrinae</taxon>
        <taxon>Ranatra</taxon>
    </lineage>
</organism>
<feature type="domain" description="tRNA (32-2'-O)-methyltransferase regulator THADA-like TPR repeats region" evidence="3">
    <location>
        <begin position="263"/>
        <end position="520"/>
    </location>
</feature>
<dbReference type="InterPro" id="IPR016024">
    <property type="entry name" value="ARM-type_fold"/>
</dbReference>
<sequence length="814" mass="92063">MIINCCQKLNSTPNALLPPSLTDIANNLLEILSTCKLSFENQILASIAFFQIKLSKGTELNIVVSQPDMFRVCLCNGLLQLSDTFWSNDHLNWNDLMYSKMFPVLENHCFQYTQLTLLSFKCLSSWLRKVSTDILLRILNVVMANWENPMNCVKEQNSIIFDHLLNATETFHDEECSAYLKPSALLNLVLTEQSWMMKSKYFLLSIILPKCGVLKVFKVEIIFYSSNSDIQNGLLTSLAYTHLASAGTELYKVCLESMDLEQWQDIFLQPITKILTSSTYMLQKQNVFNYWLPYTIKKYKMSLELLYNAVTSNGNDSSNIFPIICILKLGRKEGYEVMQWQHLSESTYLLRALRHSDETIRSQAFSALCVSSKASISPSDQEFQMVENFLTENINVDHAALRQNMLNNFTSFLCRVRDACLHTLKIKYHSEPGQLENRALTRSMIFLEWLYNFLKSNLEIGSNYQRMYTSLEIYKIVLSFLSEGYKVMKYAIAVGKWSFTSEHSREILLYCISNPAEDIRESAGFILTTYFKFNDNETNRFGELYKKAVQLCSDMMFYYAESGALLVQVVTSLAYKNGGLAGLKPLNLANKDDRVSSTLLSLASAQALELKADLLKAASQGSPLHGVLWALARLSTDRTSPEFASLTQSERLQLITIMETTVEHLLKVLAAKSSKVSIEDSDKLQLSPAYQLVLNCIWLNLRVCCSFSSGLVSSCGGMSDNEVERCWRLVISVLKQCRHKGALEVAGSSLGILATMLEKQVLLPAISQLTDIISDSDECPGMTQSTRGAGNVIFLHRLIANDARPNKVRSILKR</sequence>
<dbReference type="AlphaFoldDB" id="A0ABD0YSD2"/>
<feature type="domain" description="DUF2428" evidence="2">
    <location>
        <begin position="653"/>
        <end position="759"/>
    </location>
</feature>
<comment type="similarity">
    <text evidence="1">Belongs to the THADA family.</text>
</comment>
<reference evidence="4 5" key="1">
    <citation type="submission" date="2024-07" db="EMBL/GenBank/DDBJ databases">
        <title>Chromosome-level genome assembly of the water stick insect Ranatra chinensis (Heteroptera: Nepidae).</title>
        <authorList>
            <person name="Liu X."/>
        </authorList>
    </citation>
    <scope>NUCLEOTIDE SEQUENCE [LARGE SCALE GENOMIC DNA]</scope>
    <source>
        <strain evidence="4">Cailab_2021Rc</strain>
        <tissue evidence="4">Muscle</tissue>
    </source>
</reference>
<dbReference type="PANTHER" id="PTHR14387">
    <property type="entry name" value="THADA/DEATH RECEPTOR INTERACTING PROTEIN"/>
    <property type="match status" value="1"/>
</dbReference>
<dbReference type="PANTHER" id="PTHR14387:SF0">
    <property type="entry name" value="DUF2428 DOMAIN-CONTAINING PROTEIN"/>
    <property type="match status" value="1"/>
</dbReference>
<dbReference type="Pfam" id="PF10350">
    <property type="entry name" value="DUF2428"/>
    <property type="match status" value="1"/>
</dbReference>